<evidence type="ECO:0000256" key="3">
    <source>
        <dbReference type="ARBA" id="ARBA00022946"/>
    </source>
</evidence>
<dbReference type="GO" id="GO:0003676">
    <property type="term" value="F:nucleic acid binding"/>
    <property type="evidence" value="ECO:0007669"/>
    <property type="project" value="InterPro"/>
</dbReference>
<reference evidence="4 5" key="1">
    <citation type="journal article" date="2016" name="DNA Res.">
        <title>The draft genome of MD-2 pineapple using hybrid error correction of long reads.</title>
        <authorList>
            <person name="Redwan R.M."/>
            <person name="Saidin A."/>
            <person name="Kumar S.V."/>
        </authorList>
    </citation>
    <scope>NUCLEOTIDE SEQUENCE [LARGE SCALE GENOMIC DNA]</scope>
    <source>
        <strain evidence="5">cv. MD2</strain>
        <tissue evidence="4">Leaf</tissue>
    </source>
</reference>
<keyword evidence="3" id="KW-0809">Transit peptide</keyword>
<comment type="caution">
    <text evidence="4">The sequence shown here is derived from an EMBL/GenBank/DDBJ whole genome shotgun (WGS) entry which is preliminary data.</text>
</comment>
<evidence type="ECO:0000313" key="5">
    <source>
        <dbReference type="Proteomes" id="UP000092600"/>
    </source>
</evidence>
<evidence type="ECO:0008006" key="6">
    <source>
        <dbReference type="Google" id="ProtNLM"/>
    </source>
</evidence>
<dbReference type="Pfam" id="PF02536">
    <property type="entry name" value="mTERF"/>
    <property type="match status" value="1"/>
</dbReference>
<comment type="similarity">
    <text evidence="1">Belongs to the mTERF family.</text>
</comment>
<keyword evidence="2" id="KW-0806">Transcription termination</keyword>
<keyword evidence="2" id="KW-0804">Transcription</keyword>
<name>A0A199V2U7_ANACO</name>
<evidence type="ECO:0000256" key="2">
    <source>
        <dbReference type="ARBA" id="ARBA00022472"/>
    </source>
</evidence>
<dbReference type="InterPro" id="IPR038538">
    <property type="entry name" value="MTERF_sf"/>
</dbReference>
<evidence type="ECO:0000313" key="4">
    <source>
        <dbReference type="EMBL" id="OAY71379.1"/>
    </source>
</evidence>
<dbReference type="EMBL" id="LSRQ01003497">
    <property type="protein sequence ID" value="OAY71379.1"/>
    <property type="molecule type" value="Genomic_DNA"/>
</dbReference>
<dbReference type="AlphaFoldDB" id="A0A199V2U7"/>
<dbReference type="InterPro" id="IPR003690">
    <property type="entry name" value="MTERF"/>
</dbReference>
<sequence length="326" mass="36412">MAMALPSVPMSARRRRIRSKMDVPLLIPLAMGALEFLLLRIPPSPAPPPSPLRHRRRAAAAAAADAGILFREKLLYLEHELGVDPSRALALNPSLRSAPISSLRSAASLLLAFGLLPSDASRVFSQHPHLLTSDPSLSLLPSLRFLLGPVAIPFPHLRSAVLRCPRLLASSVPLQLHPTLLFLRRVGFVGPRRITAHTALLLVSSVERTLIPKLDFLRSLGLSDRDTNKLVLRSPSILTFSVDRNLRPKAEFLTQQMGRDAVELKAFPQYFSFSLEGRIKPRHRMLKESGLAMPLSEMLKVSDGEFRVRLVDMRLRKFDEYWEDNS</sequence>
<dbReference type="SMART" id="SM00733">
    <property type="entry name" value="Mterf"/>
    <property type="match status" value="5"/>
</dbReference>
<keyword evidence="2" id="KW-0805">Transcription regulation</keyword>
<dbReference type="PANTHER" id="PTHR13068">
    <property type="entry name" value="CGI-12 PROTEIN-RELATED"/>
    <property type="match status" value="1"/>
</dbReference>
<accession>A0A199V2U7</accession>
<proteinExistence type="inferred from homology"/>
<protein>
    <recommendedName>
        <fullName evidence="6">Transcription termination factor MTEF1, chloroplastic</fullName>
    </recommendedName>
</protein>
<evidence type="ECO:0000256" key="1">
    <source>
        <dbReference type="ARBA" id="ARBA00007692"/>
    </source>
</evidence>
<organism evidence="4 5">
    <name type="scientific">Ananas comosus</name>
    <name type="common">Pineapple</name>
    <name type="synonym">Ananas ananas</name>
    <dbReference type="NCBI Taxonomy" id="4615"/>
    <lineage>
        <taxon>Eukaryota</taxon>
        <taxon>Viridiplantae</taxon>
        <taxon>Streptophyta</taxon>
        <taxon>Embryophyta</taxon>
        <taxon>Tracheophyta</taxon>
        <taxon>Spermatophyta</taxon>
        <taxon>Magnoliopsida</taxon>
        <taxon>Liliopsida</taxon>
        <taxon>Poales</taxon>
        <taxon>Bromeliaceae</taxon>
        <taxon>Bromelioideae</taxon>
        <taxon>Ananas</taxon>
    </lineage>
</organism>
<dbReference type="Gene3D" id="1.25.70.10">
    <property type="entry name" value="Transcription termination factor 3, mitochondrial"/>
    <property type="match status" value="1"/>
</dbReference>
<dbReference type="Proteomes" id="UP000092600">
    <property type="component" value="Unassembled WGS sequence"/>
</dbReference>
<dbReference type="PANTHER" id="PTHR13068:SF36">
    <property type="entry name" value="TRANSCRIPTION TERMINATION FACTOR MTEF1, CHLOROPLASTIC"/>
    <property type="match status" value="1"/>
</dbReference>
<gene>
    <name evidence="4" type="ORF">ACMD2_24629</name>
</gene>
<dbReference type="GO" id="GO:0006353">
    <property type="term" value="P:DNA-templated transcription termination"/>
    <property type="evidence" value="ECO:0007669"/>
    <property type="project" value="UniProtKB-KW"/>
</dbReference>